<feature type="transmembrane region" description="Helical" evidence="1">
    <location>
        <begin position="6"/>
        <end position="30"/>
    </location>
</feature>
<dbReference type="EMBL" id="JACHMX010000001">
    <property type="protein sequence ID" value="MBB5850594.1"/>
    <property type="molecule type" value="Genomic_DNA"/>
</dbReference>
<evidence type="ECO:0000313" key="3">
    <source>
        <dbReference type="Proteomes" id="UP000580861"/>
    </source>
</evidence>
<gene>
    <name evidence="2" type="ORF">HDA45_000681</name>
</gene>
<evidence type="ECO:0000256" key="1">
    <source>
        <dbReference type="SAM" id="Phobius"/>
    </source>
</evidence>
<sequence>MITGLVIGFLIDIAVAALFLAALLLVFAAMRPPHPPRDP</sequence>
<keyword evidence="1" id="KW-1133">Transmembrane helix</keyword>
<dbReference type="AlphaFoldDB" id="A0A841AWC3"/>
<comment type="caution">
    <text evidence="2">The sequence shown here is derived from an EMBL/GenBank/DDBJ whole genome shotgun (WGS) entry which is preliminary data.</text>
</comment>
<keyword evidence="3" id="KW-1185">Reference proteome</keyword>
<organism evidence="2 3">
    <name type="scientific">Amycolatopsis umgeniensis</name>
    <dbReference type="NCBI Taxonomy" id="336628"/>
    <lineage>
        <taxon>Bacteria</taxon>
        <taxon>Bacillati</taxon>
        <taxon>Actinomycetota</taxon>
        <taxon>Actinomycetes</taxon>
        <taxon>Pseudonocardiales</taxon>
        <taxon>Pseudonocardiaceae</taxon>
        <taxon>Amycolatopsis</taxon>
    </lineage>
</organism>
<dbReference type="Proteomes" id="UP000580861">
    <property type="component" value="Unassembled WGS sequence"/>
</dbReference>
<keyword evidence="1" id="KW-0812">Transmembrane</keyword>
<proteinExistence type="predicted"/>
<name>A0A841AWC3_9PSEU</name>
<keyword evidence="1" id="KW-0472">Membrane</keyword>
<reference evidence="2 3" key="1">
    <citation type="submission" date="2020-08" db="EMBL/GenBank/DDBJ databases">
        <title>Sequencing the genomes of 1000 actinobacteria strains.</title>
        <authorList>
            <person name="Klenk H.-P."/>
        </authorList>
    </citation>
    <scope>NUCLEOTIDE SEQUENCE [LARGE SCALE GENOMIC DNA]</scope>
    <source>
        <strain evidence="2 3">DSM 45272</strain>
    </source>
</reference>
<protein>
    <submittedName>
        <fullName evidence="2">Uncharacterized protein</fullName>
    </submittedName>
</protein>
<evidence type="ECO:0000313" key="2">
    <source>
        <dbReference type="EMBL" id="MBB5850594.1"/>
    </source>
</evidence>
<accession>A0A841AWC3</accession>